<evidence type="ECO:0000313" key="2">
    <source>
        <dbReference type="EMBL" id="BBM87856.1"/>
    </source>
</evidence>
<keyword evidence="2" id="KW-0418">Kinase</keyword>
<dbReference type="GO" id="GO:0016301">
    <property type="term" value="F:kinase activity"/>
    <property type="evidence" value="ECO:0007669"/>
    <property type="project" value="UniProtKB-KW"/>
</dbReference>
<dbReference type="InterPro" id="IPR017438">
    <property type="entry name" value="ATP-NAD_kinase_N"/>
</dbReference>
<dbReference type="Pfam" id="PF00781">
    <property type="entry name" value="DAGK_cat"/>
    <property type="match status" value="1"/>
</dbReference>
<dbReference type="SUPFAM" id="SSF111331">
    <property type="entry name" value="NAD kinase/diacylglycerol kinase-like"/>
    <property type="match status" value="1"/>
</dbReference>
<keyword evidence="2" id="KW-0808">Transferase</keyword>
<dbReference type="KEGG" id="uam:UABAM_06271"/>
<feature type="domain" description="DAGKc" evidence="1">
    <location>
        <begin position="1"/>
        <end position="139"/>
    </location>
</feature>
<dbReference type="PROSITE" id="PS50146">
    <property type="entry name" value="DAGK"/>
    <property type="match status" value="1"/>
</dbReference>
<dbReference type="InterPro" id="IPR016064">
    <property type="entry name" value="NAD/diacylglycerol_kinase_sf"/>
</dbReference>
<evidence type="ECO:0000313" key="3">
    <source>
        <dbReference type="Proteomes" id="UP000326354"/>
    </source>
</evidence>
<keyword evidence="3" id="KW-1185">Reference proteome</keyword>
<protein>
    <submittedName>
        <fullName evidence="2">Diacylglycerol kinase</fullName>
    </submittedName>
</protein>
<dbReference type="Gene3D" id="2.60.200.40">
    <property type="match status" value="1"/>
</dbReference>
<accession>A0A5S9IUJ2</accession>
<sequence>MKKIGVVYNPFAGKNKANPEKKQAVLEKIIGNRGIVRATQSIEDICNVAREFQEEGVDILGISGGDGTNQCVLTTFSEIYGEENLPLVALLRGGTMNLREQSLKMKGSPEARLKRLIKVLEKGDCPTIKHTLLKVNDRYGCIFGNGTVTNIMEEYYHGGNPGFKKACVLFLKSLFSSITNQKFITKLFSPIEAQVKIGDETLPQQSFTALMAATTKECGLGFKPFYRAQEKAGYIHFLAIDLSPTEVMKNLHRIRAGKKIHSERVYDIVTKKVEIQTVKPYYYTIDGEMLNTSSNITLAAGPTVNLLAI</sequence>
<dbReference type="InterPro" id="IPR001206">
    <property type="entry name" value="Diacylglycerol_kinase_cat_dom"/>
</dbReference>
<gene>
    <name evidence="2" type="ORF">UABAM_06271</name>
</gene>
<dbReference type="AlphaFoldDB" id="A0A5S9IUJ2"/>
<dbReference type="Gene3D" id="3.40.50.10330">
    <property type="entry name" value="Probable inorganic polyphosphate/atp-NAD kinase, domain 1"/>
    <property type="match status" value="1"/>
</dbReference>
<organism evidence="2 3">
    <name type="scientific">Uabimicrobium amorphum</name>
    <dbReference type="NCBI Taxonomy" id="2596890"/>
    <lineage>
        <taxon>Bacteria</taxon>
        <taxon>Pseudomonadati</taxon>
        <taxon>Planctomycetota</taxon>
        <taxon>Candidatus Uabimicrobiia</taxon>
        <taxon>Candidatus Uabimicrobiales</taxon>
        <taxon>Candidatus Uabimicrobiaceae</taxon>
        <taxon>Candidatus Uabimicrobium</taxon>
    </lineage>
</organism>
<dbReference type="Proteomes" id="UP000326354">
    <property type="component" value="Chromosome"/>
</dbReference>
<reference evidence="2 3" key="1">
    <citation type="submission" date="2019-08" db="EMBL/GenBank/DDBJ databases">
        <title>Complete genome sequence of Candidatus Uab amorphum.</title>
        <authorList>
            <person name="Shiratori T."/>
            <person name="Suzuki S."/>
            <person name="Kakizawa Y."/>
            <person name="Ishida K."/>
        </authorList>
    </citation>
    <scope>NUCLEOTIDE SEQUENCE [LARGE SCALE GENOMIC DNA]</scope>
    <source>
        <strain evidence="2 3">SRT547</strain>
    </source>
</reference>
<proteinExistence type="predicted"/>
<dbReference type="EMBL" id="AP019860">
    <property type="protein sequence ID" value="BBM87856.1"/>
    <property type="molecule type" value="Genomic_DNA"/>
</dbReference>
<name>A0A5S9IUJ2_UABAM</name>
<evidence type="ECO:0000259" key="1">
    <source>
        <dbReference type="PROSITE" id="PS50146"/>
    </source>
</evidence>
<dbReference type="RefSeq" id="WP_173013672.1">
    <property type="nucleotide sequence ID" value="NZ_AP019860.1"/>
</dbReference>